<dbReference type="AlphaFoldDB" id="A0AAW1P225"/>
<dbReference type="Pfam" id="PF10234">
    <property type="entry name" value="Cluap1"/>
    <property type="match status" value="1"/>
</dbReference>
<dbReference type="Proteomes" id="UP001465755">
    <property type="component" value="Unassembled WGS sequence"/>
</dbReference>
<evidence type="ECO:0000313" key="8">
    <source>
        <dbReference type="Proteomes" id="UP001465755"/>
    </source>
</evidence>
<dbReference type="InterPro" id="IPR019366">
    <property type="entry name" value="Clusterin-associated_protein-1"/>
</dbReference>
<dbReference type="PANTHER" id="PTHR21547">
    <property type="entry name" value="CLUSTERIN ASSOCIATED PROTEIN 1"/>
    <property type="match status" value="1"/>
</dbReference>
<reference evidence="7 8" key="1">
    <citation type="journal article" date="2024" name="Nat. Commun.">
        <title>Phylogenomics reveals the evolutionary origins of lichenization in chlorophyte algae.</title>
        <authorList>
            <person name="Puginier C."/>
            <person name="Libourel C."/>
            <person name="Otte J."/>
            <person name="Skaloud P."/>
            <person name="Haon M."/>
            <person name="Grisel S."/>
            <person name="Petersen M."/>
            <person name="Berrin J.G."/>
            <person name="Delaux P.M."/>
            <person name="Dal Grande F."/>
            <person name="Keller J."/>
        </authorList>
    </citation>
    <scope>NUCLEOTIDE SEQUENCE [LARGE SCALE GENOMIC DNA]</scope>
    <source>
        <strain evidence="7 8">SAG 2036</strain>
    </source>
</reference>
<name>A0AAW1P225_9CHLO</name>
<comment type="similarity">
    <text evidence="2">Belongs to the CLUAP1 family.</text>
</comment>
<dbReference type="GO" id="GO:0005815">
    <property type="term" value="C:microtubule organizing center"/>
    <property type="evidence" value="ECO:0007669"/>
    <property type="project" value="TreeGrafter"/>
</dbReference>
<dbReference type="GO" id="GO:0030992">
    <property type="term" value="C:intraciliary transport particle B"/>
    <property type="evidence" value="ECO:0007669"/>
    <property type="project" value="TreeGrafter"/>
</dbReference>
<keyword evidence="5" id="KW-0969">Cilium</keyword>
<evidence type="ECO:0000256" key="2">
    <source>
        <dbReference type="ARBA" id="ARBA00008340"/>
    </source>
</evidence>
<evidence type="ECO:0000256" key="3">
    <source>
        <dbReference type="ARBA" id="ARBA00022794"/>
    </source>
</evidence>
<evidence type="ECO:0000256" key="6">
    <source>
        <dbReference type="ARBA" id="ARBA00023273"/>
    </source>
</evidence>
<comment type="caution">
    <text evidence="7">The sequence shown here is derived from an EMBL/GenBank/DDBJ whole genome shotgun (WGS) entry which is preliminary data.</text>
</comment>
<evidence type="ECO:0000313" key="7">
    <source>
        <dbReference type="EMBL" id="KAK9803856.1"/>
    </source>
</evidence>
<dbReference type="GO" id="GO:0005929">
    <property type="term" value="C:cilium"/>
    <property type="evidence" value="ECO:0007669"/>
    <property type="project" value="UniProtKB-SubCell"/>
</dbReference>
<sequence length="360" mass="38207">MSSQQLADLATALSSLQIPLHISVESFKHSNFPLVAACLHKLLQGVDALVGQGYGPAASTPAERCAYLQLAGKVAARHTGVNLDLKCLYLAQAQAVGELLKLAAPLAAAAAGVADEASVCHAAQTSVNTAASFGGAAFTAQQAAEAAKRIVDACSTDILHRQEIRDALQACPDVPAAQQQVQQALMQGTQQMSATQQCLVDLHSQQRSLEAKAQRLRAEAVRTDKSCAALRSVRPPHLDQLQGLQQRMAQQFRLYLQRQRNIEHLELAIHHLRQAAQQGARREQHASGLGGSMMPGDAWSFAEVKGPGHITKVAGFRKGSLDPLGPQVAKMEGNVTAGVLHGHASSRQRHVAATQGALNL</sequence>
<dbReference type="GO" id="GO:0060271">
    <property type="term" value="P:cilium assembly"/>
    <property type="evidence" value="ECO:0007669"/>
    <property type="project" value="TreeGrafter"/>
</dbReference>
<keyword evidence="6" id="KW-0966">Cell projection</keyword>
<dbReference type="EMBL" id="JALJOQ010000055">
    <property type="protein sequence ID" value="KAK9803856.1"/>
    <property type="molecule type" value="Genomic_DNA"/>
</dbReference>
<gene>
    <name evidence="7" type="ORF">WJX73_009108</name>
</gene>
<dbReference type="PANTHER" id="PTHR21547:SF0">
    <property type="entry name" value="CLUSTERIN-ASSOCIATED PROTEIN 1"/>
    <property type="match status" value="1"/>
</dbReference>
<keyword evidence="8" id="KW-1185">Reference proteome</keyword>
<keyword evidence="3" id="KW-0970">Cilium biogenesis/degradation</keyword>
<evidence type="ECO:0000256" key="1">
    <source>
        <dbReference type="ARBA" id="ARBA00004138"/>
    </source>
</evidence>
<evidence type="ECO:0000256" key="4">
    <source>
        <dbReference type="ARBA" id="ARBA00023054"/>
    </source>
</evidence>
<organism evidence="7 8">
    <name type="scientific">Symbiochloris irregularis</name>
    <dbReference type="NCBI Taxonomy" id="706552"/>
    <lineage>
        <taxon>Eukaryota</taxon>
        <taxon>Viridiplantae</taxon>
        <taxon>Chlorophyta</taxon>
        <taxon>core chlorophytes</taxon>
        <taxon>Trebouxiophyceae</taxon>
        <taxon>Trebouxiales</taxon>
        <taxon>Trebouxiaceae</taxon>
        <taxon>Symbiochloris</taxon>
    </lineage>
</organism>
<accession>A0AAW1P225</accession>
<comment type="subcellular location">
    <subcellularLocation>
        <location evidence="1">Cell projection</location>
        <location evidence="1">Cilium</location>
    </subcellularLocation>
</comment>
<keyword evidence="4" id="KW-0175">Coiled coil</keyword>
<evidence type="ECO:0000256" key="5">
    <source>
        <dbReference type="ARBA" id="ARBA00023069"/>
    </source>
</evidence>
<protein>
    <submittedName>
        <fullName evidence="7">Uncharacterized protein</fullName>
    </submittedName>
</protein>
<proteinExistence type="inferred from homology"/>